<organism evidence="12 13">
    <name type="scientific">Lymnaea stagnalis</name>
    <name type="common">Great pond snail</name>
    <name type="synonym">Helix stagnalis</name>
    <dbReference type="NCBI Taxonomy" id="6523"/>
    <lineage>
        <taxon>Eukaryota</taxon>
        <taxon>Metazoa</taxon>
        <taxon>Spiralia</taxon>
        <taxon>Lophotrochozoa</taxon>
        <taxon>Mollusca</taxon>
        <taxon>Gastropoda</taxon>
        <taxon>Heterobranchia</taxon>
        <taxon>Euthyneura</taxon>
        <taxon>Panpulmonata</taxon>
        <taxon>Hygrophila</taxon>
        <taxon>Lymnaeoidea</taxon>
        <taxon>Lymnaeidae</taxon>
        <taxon>Lymnaea</taxon>
    </lineage>
</organism>
<evidence type="ECO:0000256" key="7">
    <source>
        <dbReference type="ARBA" id="ARBA00022679"/>
    </source>
</evidence>
<dbReference type="Gene3D" id="3.90.550.10">
    <property type="entry name" value="Spore Coat Polysaccharide Biosynthesis Protein SpsA, Chain A"/>
    <property type="match status" value="1"/>
</dbReference>
<comment type="pathway">
    <text evidence="2">Lipid metabolism; sphingolipid metabolism.</text>
</comment>
<dbReference type="PANTHER" id="PTHR12726">
    <property type="entry name" value="CERAMIDE GLUCOSYLTRANSFERASE"/>
    <property type="match status" value="1"/>
</dbReference>
<dbReference type="EC" id="2.4.1.80" evidence="5"/>
<evidence type="ECO:0000256" key="11">
    <source>
        <dbReference type="SAM" id="Phobius"/>
    </source>
</evidence>
<keyword evidence="13" id="KW-1185">Reference proteome</keyword>
<dbReference type="InterPro" id="IPR029044">
    <property type="entry name" value="Nucleotide-diphossugar_trans"/>
</dbReference>
<keyword evidence="8 11" id="KW-0812">Transmembrane</keyword>
<keyword evidence="10 11" id="KW-0472">Membrane</keyword>
<feature type="transmembrane region" description="Helical" evidence="11">
    <location>
        <begin position="265"/>
        <end position="284"/>
    </location>
</feature>
<evidence type="ECO:0000313" key="13">
    <source>
        <dbReference type="Proteomes" id="UP001497497"/>
    </source>
</evidence>
<dbReference type="GO" id="GO:0008120">
    <property type="term" value="F:ceramide glucosyltransferase activity"/>
    <property type="evidence" value="ECO:0007669"/>
    <property type="project" value="UniProtKB-EC"/>
</dbReference>
<evidence type="ECO:0000313" key="12">
    <source>
        <dbReference type="EMBL" id="CAL1546043.1"/>
    </source>
</evidence>
<comment type="pathway">
    <text evidence="3">Sphingolipid metabolism.</text>
</comment>
<evidence type="ECO:0000256" key="3">
    <source>
        <dbReference type="ARBA" id="ARBA00004991"/>
    </source>
</evidence>
<name>A0AAV2IG66_LYMST</name>
<comment type="subcellular location">
    <subcellularLocation>
        <location evidence="1">Membrane</location>
        <topology evidence="1">Multi-pass membrane protein</topology>
    </subcellularLocation>
</comment>
<dbReference type="Pfam" id="PF13506">
    <property type="entry name" value="Glyco_transf_21"/>
    <property type="match status" value="1"/>
</dbReference>
<keyword evidence="9 11" id="KW-1133">Transmembrane helix</keyword>
<evidence type="ECO:0000256" key="1">
    <source>
        <dbReference type="ARBA" id="ARBA00004141"/>
    </source>
</evidence>
<dbReference type="AlphaFoldDB" id="A0AAV2IG66"/>
<dbReference type="SUPFAM" id="SSF53448">
    <property type="entry name" value="Nucleotide-diphospho-sugar transferases"/>
    <property type="match status" value="1"/>
</dbReference>
<feature type="transmembrane region" description="Helical" evidence="11">
    <location>
        <begin position="152"/>
        <end position="171"/>
    </location>
</feature>
<dbReference type="InterPro" id="IPR025993">
    <property type="entry name" value="Ceramide_glucosylTrfase"/>
</dbReference>
<evidence type="ECO:0000256" key="5">
    <source>
        <dbReference type="ARBA" id="ARBA00012699"/>
    </source>
</evidence>
<comment type="similarity">
    <text evidence="4">Belongs to the glycosyltransferase 2 family.</text>
</comment>
<reference evidence="12 13" key="1">
    <citation type="submission" date="2024-04" db="EMBL/GenBank/DDBJ databases">
        <authorList>
            <consortium name="Genoscope - CEA"/>
            <person name="William W."/>
        </authorList>
    </citation>
    <scope>NUCLEOTIDE SEQUENCE [LARGE SCALE GENOMIC DNA]</scope>
</reference>
<dbReference type="GO" id="GO:0016020">
    <property type="term" value="C:membrane"/>
    <property type="evidence" value="ECO:0007669"/>
    <property type="project" value="UniProtKB-SubCell"/>
</dbReference>
<dbReference type="EMBL" id="CAXITT010000763">
    <property type="protein sequence ID" value="CAL1546043.1"/>
    <property type="molecule type" value="Genomic_DNA"/>
</dbReference>
<comment type="caution">
    <text evidence="12">The sequence shown here is derived from an EMBL/GenBank/DDBJ whole genome shotgun (WGS) entry which is preliminary data.</text>
</comment>
<dbReference type="PANTHER" id="PTHR12726:SF0">
    <property type="entry name" value="CERAMIDE GLUCOSYLTRANSFERASE"/>
    <property type="match status" value="1"/>
</dbReference>
<dbReference type="Proteomes" id="UP001497497">
    <property type="component" value="Unassembled WGS sequence"/>
</dbReference>
<keyword evidence="7" id="KW-0808">Transferase</keyword>
<evidence type="ECO:0000256" key="2">
    <source>
        <dbReference type="ARBA" id="ARBA00004760"/>
    </source>
</evidence>
<proteinExistence type="inferred from homology"/>
<sequence>MGDDVPGVSIIKPLMGVDPLLEYNLESHFKLTYPKFELLFCVHDDQDAAVTVVNSLHERYPQVDMQLFIGGVNDVVNPMVQNMVPAYDAAKYEYVWISSSRIEASNEIIFDLASKLQQSNVALVHQIPFTTDNPGFGSTVEKIYFGSAMTRFYISFNMLGLCCVIGMSYIFKKSLLDQANGLKWYGRYLAEDFFLTRALHERGQLIMSAIPAKQNVGQITLRGFVERMVRWMRLRLNMMTLVTGFLEPLSDCFPLGIWAGWALNYFFAINPFYFFTFHVISWLIMDFIQLTSMQVSTLPYG</sequence>
<keyword evidence="6" id="KW-0328">Glycosyltransferase</keyword>
<evidence type="ECO:0000256" key="4">
    <source>
        <dbReference type="ARBA" id="ARBA00006739"/>
    </source>
</evidence>
<evidence type="ECO:0000256" key="9">
    <source>
        <dbReference type="ARBA" id="ARBA00022989"/>
    </source>
</evidence>
<protein>
    <recommendedName>
        <fullName evidence="5">ceramide glucosyltransferase</fullName>
        <ecNumber evidence="5">2.4.1.80</ecNumber>
    </recommendedName>
</protein>
<gene>
    <name evidence="12" type="ORF">GSLYS_00019420001</name>
</gene>
<evidence type="ECO:0000256" key="8">
    <source>
        <dbReference type="ARBA" id="ARBA00022692"/>
    </source>
</evidence>
<evidence type="ECO:0000256" key="10">
    <source>
        <dbReference type="ARBA" id="ARBA00023136"/>
    </source>
</evidence>
<dbReference type="GO" id="GO:0006679">
    <property type="term" value="P:glucosylceramide biosynthetic process"/>
    <property type="evidence" value="ECO:0007669"/>
    <property type="project" value="TreeGrafter"/>
</dbReference>
<accession>A0AAV2IG66</accession>
<feature type="transmembrane region" description="Helical" evidence="11">
    <location>
        <begin position="236"/>
        <end position="259"/>
    </location>
</feature>
<evidence type="ECO:0000256" key="6">
    <source>
        <dbReference type="ARBA" id="ARBA00022676"/>
    </source>
</evidence>